<organism evidence="1 2">
    <name type="scientific">Aquibium pacificus</name>
    <dbReference type="NCBI Taxonomy" id="3153579"/>
    <lineage>
        <taxon>Bacteria</taxon>
        <taxon>Pseudomonadati</taxon>
        <taxon>Pseudomonadota</taxon>
        <taxon>Alphaproteobacteria</taxon>
        <taxon>Hyphomicrobiales</taxon>
        <taxon>Phyllobacteriaceae</taxon>
        <taxon>Aquibium</taxon>
    </lineage>
</organism>
<evidence type="ECO:0000313" key="1">
    <source>
        <dbReference type="EMBL" id="MEX0407805.1"/>
    </source>
</evidence>
<protein>
    <submittedName>
        <fullName evidence="1">DUF1365 domain-containing protein</fullName>
    </submittedName>
</protein>
<name>A0ABV3SM03_9HYPH</name>
<reference evidence="1 2" key="1">
    <citation type="submission" date="2024-05" db="EMBL/GenBank/DDBJ databases">
        <authorList>
            <person name="Jiang F."/>
        </authorList>
    </citation>
    <scope>NUCLEOTIDE SEQUENCE [LARGE SCALE GENOMIC DNA]</scope>
    <source>
        <strain evidence="1 2">LZ166</strain>
    </source>
</reference>
<proteinExistence type="predicted"/>
<accession>A0ABV3SM03</accession>
<keyword evidence="2" id="KW-1185">Reference proteome</keyword>
<sequence>MMSGFRSAIYAGKVMHQRLRPRRHRLAYRMFSLLLDLDEIDALSRRLRLFSRNRFNLFGFFDGDHADGSGRPLRGYVEEQLRAAGLVVDGGAIRLFCMPRVLGYVFNPLSIYFCHLADGRLHALLYEVSNTFGERHSYLIPIEGDGSGGSIEQHCEKEFYVSPFISMAMRYDFRVDPPGERTSIHITASDTDGPLIVAAFSGQRQPLTDATLARMFFAYPLLTMKVIAGIHWEALRLWAKGVKLTSRPAPPETPVTYVAANTPRLRREAEPDVAGC</sequence>
<dbReference type="Pfam" id="PF07103">
    <property type="entry name" value="DUF1365"/>
    <property type="match status" value="1"/>
</dbReference>
<dbReference type="PANTHER" id="PTHR33973">
    <property type="entry name" value="OS07G0153300 PROTEIN"/>
    <property type="match status" value="1"/>
</dbReference>
<dbReference type="PANTHER" id="PTHR33973:SF4">
    <property type="entry name" value="OS07G0153300 PROTEIN"/>
    <property type="match status" value="1"/>
</dbReference>
<dbReference type="InterPro" id="IPR010775">
    <property type="entry name" value="DUF1365"/>
</dbReference>
<dbReference type="EMBL" id="JBDPGJ010000004">
    <property type="protein sequence ID" value="MEX0407805.1"/>
    <property type="molecule type" value="Genomic_DNA"/>
</dbReference>
<gene>
    <name evidence="1" type="ORF">ABGN05_19265</name>
</gene>
<dbReference type="Proteomes" id="UP001556692">
    <property type="component" value="Unassembled WGS sequence"/>
</dbReference>
<comment type="caution">
    <text evidence="1">The sequence shown here is derived from an EMBL/GenBank/DDBJ whole genome shotgun (WGS) entry which is preliminary data.</text>
</comment>
<dbReference type="RefSeq" id="WP_367955892.1">
    <property type="nucleotide sequence ID" value="NZ_JBDPGJ010000004.1"/>
</dbReference>
<evidence type="ECO:0000313" key="2">
    <source>
        <dbReference type="Proteomes" id="UP001556692"/>
    </source>
</evidence>